<dbReference type="GO" id="GO:0005246">
    <property type="term" value="F:calcium channel regulator activity"/>
    <property type="evidence" value="ECO:0007669"/>
    <property type="project" value="InterPro"/>
</dbReference>
<evidence type="ECO:0000256" key="10">
    <source>
        <dbReference type="ARBA" id="ARBA00023065"/>
    </source>
</evidence>
<keyword evidence="10" id="KW-0406">Ion transport</keyword>
<dbReference type="InterPro" id="IPR057835">
    <property type="entry name" value="EF-hand_STIM1/2"/>
</dbReference>
<dbReference type="GO" id="GO:0006874">
    <property type="term" value="P:intracellular calcium ion homeostasis"/>
    <property type="evidence" value="ECO:0007669"/>
    <property type="project" value="TreeGrafter"/>
</dbReference>
<keyword evidence="11 13" id="KW-0472">Membrane</keyword>
<evidence type="ECO:0000256" key="11">
    <source>
        <dbReference type="ARBA" id="ARBA00023136"/>
    </source>
</evidence>
<evidence type="ECO:0000256" key="9">
    <source>
        <dbReference type="ARBA" id="ARBA00023054"/>
    </source>
</evidence>
<proteinExistence type="predicted"/>
<evidence type="ECO:0000256" key="12">
    <source>
        <dbReference type="SAM" id="MobiDB-lite"/>
    </source>
</evidence>
<dbReference type="InterPro" id="IPR001660">
    <property type="entry name" value="SAM"/>
</dbReference>
<dbReference type="PROSITE" id="PS50105">
    <property type="entry name" value="SAM_DOMAIN"/>
    <property type="match status" value="1"/>
</dbReference>
<name>A0A0N5ADQ6_9BILA</name>
<protein>
    <submittedName>
        <fullName evidence="16">SAM domain-containing protein</fullName>
    </submittedName>
</protein>
<dbReference type="GO" id="GO:0051049">
    <property type="term" value="P:regulation of transport"/>
    <property type="evidence" value="ECO:0007669"/>
    <property type="project" value="UniProtKB-ARBA"/>
</dbReference>
<dbReference type="Gene3D" id="1.10.238.180">
    <property type="match status" value="1"/>
</dbReference>
<dbReference type="GO" id="GO:0005783">
    <property type="term" value="C:endoplasmic reticulum"/>
    <property type="evidence" value="ECO:0007669"/>
    <property type="project" value="TreeGrafter"/>
</dbReference>
<keyword evidence="4 13" id="KW-0812">Transmembrane</keyword>
<keyword evidence="8 13" id="KW-1133">Transmembrane helix</keyword>
<dbReference type="AlphaFoldDB" id="A0A0N5ADQ6"/>
<dbReference type="WBParaSite" id="SMUV_0000232301-mRNA-1">
    <property type="protein sequence ID" value="SMUV_0000232301-mRNA-1"/>
    <property type="gene ID" value="SMUV_0000232301"/>
</dbReference>
<dbReference type="InterPro" id="IPR037608">
    <property type="entry name" value="STIM1/2"/>
</dbReference>
<dbReference type="SUPFAM" id="SSF47769">
    <property type="entry name" value="SAM/Pointed domain"/>
    <property type="match status" value="1"/>
</dbReference>
<dbReference type="Pfam" id="PF07647">
    <property type="entry name" value="SAM_2"/>
    <property type="match status" value="1"/>
</dbReference>
<dbReference type="CDD" id="cd11722">
    <property type="entry name" value="SOAR"/>
    <property type="match status" value="1"/>
</dbReference>
<evidence type="ECO:0000313" key="16">
    <source>
        <dbReference type="WBParaSite" id="SMUV_0000232301-mRNA-1"/>
    </source>
</evidence>
<dbReference type="Gene3D" id="1.10.150.50">
    <property type="entry name" value="Transcription Factor, Ets-1"/>
    <property type="match status" value="1"/>
</dbReference>
<evidence type="ECO:0000256" key="13">
    <source>
        <dbReference type="SAM" id="Phobius"/>
    </source>
</evidence>
<keyword evidence="7" id="KW-0106">Calcium</keyword>
<feature type="domain" description="SAM" evidence="14">
    <location>
        <begin position="61"/>
        <end position="120"/>
    </location>
</feature>
<dbReference type="Proteomes" id="UP000046393">
    <property type="component" value="Unplaced"/>
</dbReference>
<accession>A0A0N5ADQ6</accession>
<evidence type="ECO:0000256" key="4">
    <source>
        <dbReference type="ARBA" id="ARBA00022692"/>
    </source>
</evidence>
<dbReference type="InterPro" id="IPR032393">
    <property type="entry name" value="SOAR_STIM1/2"/>
</dbReference>
<keyword evidence="3" id="KW-0109">Calcium transport</keyword>
<evidence type="ECO:0000256" key="7">
    <source>
        <dbReference type="ARBA" id="ARBA00022837"/>
    </source>
</evidence>
<reference evidence="16" key="1">
    <citation type="submission" date="2017-02" db="UniProtKB">
        <authorList>
            <consortium name="WormBaseParasite"/>
        </authorList>
    </citation>
    <scope>IDENTIFICATION</scope>
</reference>
<dbReference type="InterPro" id="IPR013761">
    <property type="entry name" value="SAM/pointed_sf"/>
</dbReference>
<feature type="transmembrane region" description="Helical" evidence="13">
    <location>
        <begin position="142"/>
        <end position="159"/>
    </location>
</feature>
<dbReference type="GO" id="GO:0002115">
    <property type="term" value="P:store-operated calcium entry"/>
    <property type="evidence" value="ECO:0007669"/>
    <property type="project" value="TreeGrafter"/>
</dbReference>
<dbReference type="Pfam" id="PF16533">
    <property type="entry name" value="SOAR"/>
    <property type="match status" value="1"/>
</dbReference>
<evidence type="ECO:0000259" key="14">
    <source>
        <dbReference type="PROSITE" id="PS50105"/>
    </source>
</evidence>
<dbReference type="Pfam" id="PF25578">
    <property type="entry name" value="EF-hand_STIM1"/>
    <property type="match status" value="1"/>
</dbReference>
<keyword evidence="5" id="KW-0479">Metal-binding</keyword>
<evidence type="ECO:0000256" key="8">
    <source>
        <dbReference type="ARBA" id="ARBA00022989"/>
    </source>
</evidence>
<keyword evidence="15" id="KW-1185">Reference proteome</keyword>
<dbReference type="PANTHER" id="PTHR15136:SF5">
    <property type="entry name" value="STROMAL INTERACTION MOLECULE HOMOLOG"/>
    <property type="match status" value="1"/>
</dbReference>
<dbReference type="SMART" id="SM00454">
    <property type="entry name" value="SAM"/>
    <property type="match status" value="1"/>
</dbReference>
<dbReference type="STRING" id="451379.A0A0N5ADQ6"/>
<evidence type="ECO:0000313" key="15">
    <source>
        <dbReference type="Proteomes" id="UP000046393"/>
    </source>
</evidence>
<keyword evidence="9" id="KW-0175">Coiled coil</keyword>
<sequence length="352" mass="39765">MDVDESGDIDRTESTGFIGKNEMGGGSDRGKREMAFHHGNDDKVDVDELWESWFASNERSWTTSELVSWLENIVKLPQYADAVISNQLDGRALPRLALLNSTLLTETLGVKSYIDKKKIVIKALDLVLFGLAEDGTSRMKDVALTVLVIFLGTVVVILRKQQKRSCSKMEELTTKLAQLKTMENDFEEAQKKHVFYCILKFEEEKKKRQSLTEATVAENEKVETLRFQLMEAERLLESNNSAPLALQPLLQRTCELELSYIGQQRLECIAEMSEAVELIEKLRKKQSSIISSIKLATGASVGTDQVDSRIFSLKARMEKISLIMAECHRRWLEIESLCGFQVTQLGSNSGIF</sequence>
<evidence type="ECO:0000256" key="1">
    <source>
        <dbReference type="ARBA" id="ARBA00004479"/>
    </source>
</evidence>
<dbReference type="PANTHER" id="PTHR15136">
    <property type="entry name" value="STROMAL INTERACTION MOLECULE HOMOLOG"/>
    <property type="match status" value="1"/>
</dbReference>
<dbReference type="Gene3D" id="1.10.287.3550">
    <property type="match status" value="1"/>
</dbReference>
<keyword evidence="2" id="KW-0813">Transport</keyword>
<evidence type="ECO:0000256" key="5">
    <source>
        <dbReference type="ARBA" id="ARBA00022723"/>
    </source>
</evidence>
<dbReference type="GO" id="GO:0005509">
    <property type="term" value="F:calcium ion binding"/>
    <property type="evidence" value="ECO:0007669"/>
    <property type="project" value="TreeGrafter"/>
</dbReference>
<feature type="region of interest" description="Disordered" evidence="12">
    <location>
        <begin position="1"/>
        <end position="33"/>
    </location>
</feature>
<comment type="subcellular location">
    <subcellularLocation>
        <location evidence="1">Membrane</location>
        <topology evidence="1">Single-pass type I membrane protein</topology>
    </subcellularLocation>
</comment>
<dbReference type="GO" id="GO:0005886">
    <property type="term" value="C:plasma membrane"/>
    <property type="evidence" value="ECO:0007669"/>
    <property type="project" value="TreeGrafter"/>
</dbReference>
<evidence type="ECO:0000256" key="3">
    <source>
        <dbReference type="ARBA" id="ARBA00022568"/>
    </source>
</evidence>
<organism evidence="15 16">
    <name type="scientific">Syphacia muris</name>
    <dbReference type="NCBI Taxonomy" id="451379"/>
    <lineage>
        <taxon>Eukaryota</taxon>
        <taxon>Metazoa</taxon>
        <taxon>Ecdysozoa</taxon>
        <taxon>Nematoda</taxon>
        <taxon>Chromadorea</taxon>
        <taxon>Rhabditida</taxon>
        <taxon>Spirurina</taxon>
        <taxon>Oxyuridomorpha</taxon>
        <taxon>Oxyuroidea</taxon>
        <taxon>Oxyuridae</taxon>
        <taxon>Syphacia</taxon>
    </lineage>
</organism>
<keyword evidence="6" id="KW-0732">Signal</keyword>
<evidence type="ECO:0000256" key="2">
    <source>
        <dbReference type="ARBA" id="ARBA00022448"/>
    </source>
</evidence>
<evidence type="ECO:0000256" key="6">
    <source>
        <dbReference type="ARBA" id="ARBA00022729"/>
    </source>
</evidence>